<evidence type="ECO:0000313" key="14">
    <source>
        <dbReference type="EMBL" id="MET1491452.1"/>
    </source>
</evidence>
<accession>A0ABV2CU52</accession>
<evidence type="ECO:0000256" key="10">
    <source>
        <dbReference type="ARBA" id="ARBA00023136"/>
    </source>
</evidence>
<evidence type="ECO:0000256" key="4">
    <source>
        <dbReference type="ARBA" id="ARBA00022553"/>
    </source>
</evidence>
<evidence type="ECO:0000256" key="9">
    <source>
        <dbReference type="ARBA" id="ARBA00023012"/>
    </source>
</evidence>
<sequence>MKPEKGAALTGANALPRSLRVRLLWGSVAGIALALLVSGVMLTKLFKEHVVGQFQAALERQLDQLVTELDFDAGGRLRVDANAMLDPRLLKPYSGLYWQVDALPEHGEAQIAVLRSRSLWDSELAPEPDTLAEASDAGRLRVAGARGPAGESLLLLQRVVSWADAPGMHYRLMLAGDLRFNLDATHRFGMALAWVLGLLFVVLALAGLAQVGVGLRPLQELQRGLRRLREGSAERLEGLFPQEVQPLVDDFNDVLQTNAGVVERARTQAGNLAHALKTPLAVLENEAARAQSGADPMDIELVREQLGQVRRHVDWHMQRSRAAAARRLPGRHTGVEPCIAGLLRVFERVFAERQIQVTLTSAEPGLRFAGEQQDLQEILGNLLENAWKWAGSEIRIGLARGRPGWLTLQIEDDGPGIAEAQLDAVRERGVRLDEHTPGSGLGLAIVQDLVQLHEGELHLANRPQGGLCATVILPEARPAGN</sequence>
<dbReference type="Gene3D" id="3.30.565.10">
    <property type="entry name" value="Histidine kinase-like ATPase, C-terminal domain"/>
    <property type="match status" value="1"/>
</dbReference>
<dbReference type="EMBL" id="JBEWLZ010000012">
    <property type="protein sequence ID" value="MET1491452.1"/>
    <property type="molecule type" value="Genomic_DNA"/>
</dbReference>
<reference evidence="14 15" key="1">
    <citation type="submission" date="2024-07" db="EMBL/GenBank/DDBJ databases">
        <title>Uliginosibacterium paludis KCTC:42655.</title>
        <authorList>
            <person name="Kim M.K."/>
        </authorList>
    </citation>
    <scope>NUCLEOTIDE SEQUENCE [LARGE SCALE GENOMIC DNA]</scope>
    <source>
        <strain evidence="14 15">KCTC 42655</strain>
    </source>
</reference>
<evidence type="ECO:0000256" key="7">
    <source>
        <dbReference type="ARBA" id="ARBA00022777"/>
    </source>
</evidence>
<feature type="transmembrane region" description="Helical" evidence="11">
    <location>
        <begin position="23"/>
        <end position="42"/>
    </location>
</feature>
<proteinExistence type="predicted"/>
<dbReference type="PROSITE" id="PS50885">
    <property type="entry name" value="HAMP"/>
    <property type="match status" value="1"/>
</dbReference>
<comment type="subcellular location">
    <subcellularLocation>
        <location evidence="2">Membrane</location>
    </subcellularLocation>
</comment>
<dbReference type="InterPro" id="IPR003594">
    <property type="entry name" value="HATPase_dom"/>
</dbReference>
<evidence type="ECO:0000256" key="6">
    <source>
        <dbReference type="ARBA" id="ARBA00022692"/>
    </source>
</evidence>
<feature type="transmembrane region" description="Helical" evidence="11">
    <location>
        <begin position="188"/>
        <end position="209"/>
    </location>
</feature>
<dbReference type="PANTHER" id="PTHR45436">
    <property type="entry name" value="SENSOR HISTIDINE KINASE YKOH"/>
    <property type="match status" value="1"/>
</dbReference>
<dbReference type="InterPro" id="IPR050428">
    <property type="entry name" value="TCS_sensor_his_kinase"/>
</dbReference>
<keyword evidence="4" id="KW-0597">Phosphoprotein</keyword>
<keyword evidence="5 14" id="KW-0808">Transferase</keyword>
<organism evidence="14 15">
    <name type="scientific">Uliginosibacterium paludis</name>
    <dbReference type="NCBI Taxonomy" id="1615952"/>
    <lineage>
        <taxon>Bacteria</taxon>
        <taxon>Pseudomonadati</taxon>
        <taxon>Pseudomonadota</taxon>
        <taxon>Betaproteobacteria</taxon>
        <taxon>Rhodocyclales</taxon>
        <taxon>Zoogloeaceae</taxon>
        <taxon>Uliginosibacterium</taxon>
    </lineage>
</organism>
<dbReference type="Proteomes" id="UP001548590">
    <property type="component" value="Unassembled WGS sequence"/>
</dbReference>
<comment type="catalytic activity">
    <reaction evidence="1">
        <text>ATP + protein L-histidine = ADP + protein N-phospho-L-histidine.</text>
        <dbReference type="EC" id="2.7.13.3"/>
    </reaction>
</comment>
<gene>
    <name evidence="14" type="ORF">ABVT11_16560</name>
</gene>
<keyword evidence="10 11" id="KW-0472">Membrane</keyword>
<protein>
    <recommendedName>
        <fullName evidence="3">histidine kinase</fullName>
        <ecNumber evidence="3">2.7.13.3</ecNumber>
    </recommendedName>
</protein>
<dbReference type="PRINTS" id="PR00344">
    <property type="entry name" value="BCTRLSENSOR"/>
</dbReference>
<keyword evidence="8 11" id="KW-1133">Transmembrane helix</keyword>
<dbReference type="PROSITE" id="PS50109">
    <property type="entry name" value="HIS_KIN"/>
    <property type="match status" value="1"/>
</dbReference>
<dbReference type="Pfam" id="PF02518">
    <property type="entry name" value="HATPase_c"/>
    <property type="match status" value="1"/>
</dbReference>
<keyword evidence="6 11" id="KW-0812">Transmembrane</keyword>
<dbReference type="GO" id="GO:0004673">
    <property type="term" value="F:protein histidine kinase activity"/>
    <property type="evidence" value="ECO:0007669"/>
    <property type="project" value="UniProtKB-EC"/>
</dbReference>
<evidence type="ECO:0000256" key="8">
    <source>
        <dbReference type="ARBA" id="ARBA00022989"/>
    </source>
</evidence>
<evidence type="ECO:0000313" key="15">
    <source>
        <dbReference type="Proteomes" id="UP001548590"/>
    </source>
</evidence>
<evidence type="ECO:0000256" key="11">
    <source>
        <dbReference type="SAM" id="Phobius"/>
    </source>
</evidence>
<dbReference type="PANTHER" id="PTHR45436:SF5">
    <property type="entry name" value="SENSOR HISTIDINE KINASE TRCS"/>
    <property type="match status" value="1"/>
</dbReference>
<keyword evidence="7 14" id="KW-0418">Kinase</keyword>
<evidence type="ECO:0000259" key="12">
    <source>
        <dbReference type="PROSITE" id="PS50109"/>
    </source>
</evidence>
<evidence type="ECO:0000259" key="13">
    <source>
        <dbReference type="PROSITE" id="PS50885"/>
    </source>
</evidence>
<name>A0ABV2CU52_9RHOO</name>
<dbReference type="SUPFAM" id="SSF55874">
    <property type="entry name" value="ATPase domain of HSP90 chaperone/DNA topoisomerase II/histidine kinase"/>
    <property type="match status" value="1"/>
</dbReference>
<dbReference type="InterPro" id="IPR004358">
    <property type="entry name" value="Sig_transdc_His_kin-like_C"/>
</dbReference>
<dbReference type="SMART" id="SM00387">
    <property type="entry name" value="HATPase_c"/>
    <property type="match status" value="1"/>
</dbReference>
<feature type="domain" description="HAMP" evidence="13">
    <location>
        <begin position="212"/>
        <end position="263"/>
    </location>
</feature>
<dbReference type="EC" id="2.7.13.3" evidence="3"/>
<dbReference type="InterPro" id="IPR003660">
    <property type="entry name" value="HAMP_dom"/>
</dbReference>
<dbReference type="InterPro" id="IPR036890">
    <property type="entry name" value="HATPase_C_sf"/>
</dbReference>
<evidence type="ECO:0000256" key="1">
    <source>
        <dbReference type="ARBA" id="ARBA00000085"/>
    </source>
</evidence>
<evidence type="ECO:0000256" key="5">
    <source>
        <dbReference type="ARBA" id="ARBA00022679"/>
    </source>
</evidence>
<dbReference type="RefSeq" id="WP_345927479.1">
    <property type="nucleotide sequence ID" value="NZ_JBDIVF010000004.1"/>
</dbReference>
<feature type="domain" description="Histidine kinase" evidence="12">
    <location>
        <begin position="271"/>
        <end position="477"/>
    </location>
</feature>
<keyword evidence="15" id="KW-1185">Reference proteome</keyword>
<dbReference type="InterPro" id="IPR005467">
    <property type="entry name" value="His_kinase_dom"/>
</dbReference>
<evidence type="ECO:0000256" key="2">
    <source>
        <dbReference type="ARBA" id="ARBA00004370"/>
    </source>
</evidence>
<keyword evidence="9" id="KW-0902">Two-component regulatory system</keyword>
<comment type="caution">
    <text evidence="14">The sequence shown here is derived from an EMBL/GenBank/DDBJ whole genome shotgun (WGS) entry which is preliminary data.</text>
</comment>
<evidence type="ECO:0000256" key="3">
    <source>
        <dbReference type="ARBA" id="ARBA00012438"/>
    </source>
</evidence>